<protein>
    <submittedName>
        <fullName evidence="2">Uncharacterized protein</fullName>
    </submittedName>
</protein>
<reference evidence="2" key="2">
    <citation type="journal article" date="2019" name="IMA Fungus">
        <title>Genome sequencing and comparison of five Tilletia species to identify candidate genes for the detection of regulated species infecting wheat.</title>
        <authorList>
            <person name="Nguyen H.D.T."/>
            <person name="Sultana T."/>
            <person name="Kesanakurti P."/>
            <person name="Hambleton S."/>
        </authorList>
    </citation>
    <scope>NUCLEOTIDE SEQUENCE</scope>
    <source>
        <strain evidence="2">DAOMC 236426</strain>
    </source>
</reference>
<name>A0A8X7MLP5_9BASI</name>
<accession>A0A8X7MLP5</accession>
<feature type="region of interest" description="Disordered" evidence="1">
    <location>
        <begin position="472"/>
        <end position="491"/>
    </location>
</feature>
<dbReference type="EMBL" id="LWDE02001355">
    <property type="protein sequence ID" value="KAE8241363.1"/>
    <property type="molecule type" value="Genomic_DNA"/>
</dbReference>
<evidence type="ECO:0000313" key="2">
    <source>
        <dbReference type="EMBL" id="KAE8241363.1"/>
    </source>
</evidence>
<organism evidence="2 3">
    <name type="scientific">Tilletia controversa</name>
    <name type="common">dwarf bunt fungus</name>
    <dbReference type="NCBI Taxonomy" id="13291"/>
    <lineage>
        <taxon>Eukaryota</taxon>
        <taxon>Fungi</taxon>
        <taxon>Dikarya</taxon>
        <taxon>Basidiomycota</taxon>
        <taxon>Ustilaginomycotina</taxon>
        <taxon>Exobasidiomycetes</taxon>
        <taxon>Tilletiales</taxon>
        <taxon>Tilletiaceae</taxon>
        <taxon>Tilletia</taxon>
    </lineage>
</organism>
<dbReference type="Proteomes" id="UP000077684">
    <property type="component" value="Unassembled WGS sequence"/>
</dbReference>
<feature type="region of interest" description="Disordered" evidence="1">
    <location>
        <begin position="276"/>
        <end position="349"/>
    </location>
</feature>
<feature type="compositionally biased region" description="Pro residues" evidence="1">
    <location>
        <begin position="550"/>
        <end position="562"/>
    </location>
</feature>
<feature type="compositionally biased region" description="Low complexity" evidence="1">
    <location>
        <begin position="582"/>
        <end position="603"/>
    </location>
</feature>
<evidence type="ECO:0000313" key="3">
    <source>
        <dbReference type="Proteomes" id="UP000077684"/>
    </source>
</evidence>
<sequence length="731" mass="80568">MPPKAAARARPVGPLRTSPRKATETPAVNTGPVLPSPVGHVPAAQEAGGSEPVGENGSAQETARRHFRWPRSLEELLVEWVCKRDRNGIAKNFNAYVARKGETATHILTSLRLAEREPQLTAKKVADKLLKMEDKYKEIVRILNQSGGGMGDLEEEVWTGDGGKAGESIKAFIDRTCHWYWEFDEVMGTKTNIRPPVVASSAGPSIPLASASARSASLASTRVGHLDQEDEQENELGFGTAAAAERLLEEEVSRFGNAESEEESLAEEAAVQAMEGTVGGGEGSTNGNGLAGIPKTAQKSPGKKQKGSVSKSQPSTPAAKASGSGPFLARRQAPGPSPTPSKKPPANMVEAVLEVSENRAKLTMERDRIAAVEAAKLRGASETNEKEKWTGDQAIKWAELNAAKREKEVERDERRDERREMEARRAHEANLERARRAEQWEAEKALREEQREEKREEARRREEQWRMEMELRARESERQAKETERQYNERAEERQIERKRLELEAKRIEQRQPAPQAAYGQGAHPYPISPYPPYPFGMMQFGTGPFPTGMAPPGPMHPPSQPPGLGGQHGPPPNFHPQSRLPSTAAPAEATAAPTPSSTHANSINVPALDLKNAMPELQQDARLHQNSTILTDSCLKMARQVKRNVRENISHHFVVRELIVPGTVHPVPLLLIYQPAISNTQQYVMKHTARQNPAARSLHMLVGKNAKPQTFEAGPPPFQQAERMLYVDAH</sequence>
<feature type="region of interest" description="Disordered" evidence="1">
    <location>
        <begin position="404"/>
        <end position="464"/>
    </location>
</feature>
<comment type="caution">
    <text evidence="2">The sequence shown here is derived from an EMBL/GenBank/DDBJ whole genome shotgun (WGS) entry which is preliminary data.</text>
</comment>
<feature type="region of interest" description="Disordered" evidence="1">
    <location>
        <begin position="547"/>
        <end position="603"/>
    </location>
</feature>
<feature type="region of interest" description="Disordered" evidence="1">
    <location>
        <begin position="1"/>
        <end position="65"/>
    </location>
</feature>
<reference evidence="2" key="1">
    <citation type="submission" date="2016-04" db="EMBL/GenBank/DDBJ databases">
        <authorList>
            <person name="Nguyen H.D."/>
            <person name="Samba Siva P."/>
            <person name="Cullis J."/>
            <person name="Levesque C.A."/>
            <person name="Hambleton S."/>
        </authorList>
    </citation>
    <scope>NUCLEOTIDE SEQUENCE</scope>
    <source>
        <strain evidence="2">DAOMC 236426</strain>
    </source>
</reference>
<dbReference type="AlphaFoldDB" id="A0A8X7MLP5"/>
<feature type="compositionally biased region" description="Gly residues" evidence="1">
    <location>
        <begin position="277"/>
        <end position="290"/>
    </location>
</feature>
<gene>
    <name evidence="2" type="ORF">A4X06_0g7565</name>
</gene>
<proteinExistence type="predicted"/>
<evidence type="ECO:0000256" key="1">
    <source>
        <dbReference type="SAM" id="MobiDB-lite"/>
    </source>
</evidence>
<keyword evidence="3" id="KW-1185">Reference proteome</keyword>